<evidence type="ECO:0000256" key="1">
    <source>
        <dbReference type="SAM" id="Phobius"/>
    </source>
</evidence>
<dbReference type="Pfam" id="PF19119">
    <property type="entry name" value="DUF5803"/>
    <property type="match status" value="1"/>
</dbReference>
<keyword evidence="1" id="KW-1133">Transmembrane helix</keyword>
<dbReference type="InterPro" id="IPR043826">
    <property type="entry name" value="DUF5803"/>
</dbReference>
<protein>
    <submittedName>
        <fullName evidence="2">Uncharacterized protein</fullName>
    </submittedName>
</protein>
<reference evidence="2" key="1">
    <citation type="submission" date="2019-08" db="EMBL/GenBank/DDBJ databases">
        <authorList>
            <person name="Kucharzyk K."/>
            <person name="Murdoch R.W."/>
            <person name="Higgins S."/>
            <person name="Loffler F."/>
        </authorList>
    </citation>
    <scope>NUCLEOTIDE SEQUENCE</scope>
</reference>
<dbReference type="AlphaFoldDB" id="A0A644U6T2"/>
<keyword evidence="1" id="KW-0812">Transmembrane</keyword>
<sequence>MRPATRDRPDHRSTACCIVSIFVVLLALFAAPAAANSAEYFVSEDGNVLTANAALINQSTFLLVKPGFLGEEVALSVDNLTIQNESGVVEYTQNGKTISFPAGNYTLTYSAKIENGLLYLRYAEPYNVSIYLPEKFQTGHLILGTVGNGGVISPSDNSSYGSMITFENTNTASLTFYDDVREPLLYLFLGIWGVVFVIAGVRYFRLKRKPMQDL</sequence>
<gene>
    <name evidence="2" type="ORF">SDC9_20453</name>
</gene>
<organism evidence="2">
    <name type="scientific">bioreactor metagenome</name>
    <dbReference type="NCBI Taxonomy" id="1076179"/>
    <lineage>
        <taxon>unclassified sequences</taxon>
        <taxon>metagenomes</taxon>
        <taxon>ecological metagenomes</taxon>
    </lineage>
</organism>
<name>A0A644U6T2_9ZZZZ</name>
<keyword evidence="1" id="KW-0472">Membrane</keyword>
<comment type="caution">
    <text evidence="2">The sequence shown here is derived from an EMBL/GenBank/DDBJ whole genome shotgun (WGS) entry which is preliminary data.</text>
</comment>
<feature type="transmembrane region" description="Helical" evidence="1">
    <location>
        <begin position="184"/>
        <end position="204"/>
    </location>
</feature>
<accession>A0A644U6T2</accession>
<proteinExistence type="predicted"/>
<evidence type="ECO:0000313" key="2">
    <source>
        <dbReference type="EMBL" id="MPL74636.1"/>
    </source>
</evidence>
<dbReference type="EMBL" id="VSSQ01000081">
    <property type="protein sequence ID" value="MPL74636.1"/>
    <property type="molecule type" value="Genomic_DNA"/>
</dbReference>